<evidence type="ECO:0000313" key="7">
    <source>
        <dbReference type="Proteomes" id="UP000244406"/>
    </source>
</evidence>
<dbReference type="InterPro" id="IPR035979">
    <property type="entry name" value="RBD_domain_sf"/>
</dbReference>
<keyword evidence="3" id="KW-0694">RNA-binding</keyword>
<dbReference type="RefSeq" id="XP_025335941.1">
    <property type="nucleotide sequence ID" value="XM_025483706.1"/>
</dbReference>
<keyword evidence="2" id="KW-0539">Nucleus</keyword>
<feature type="region of interest" description="Disordered" evidence="4">
    <location>
        <begin position="269"/>
        <end position="342"/>
    </location>
</feature>
<dbReference type="Pfam" id="PF14304">
    <property type="entry name" value="CSTF_C"/>
    <property type="match status" value="1"/>
</dbReference>
<feature type="compositionally biased region" description="Polar residues" evidence="4">
    <location>
        <begin position="166"/>
        <end position="175"/>
    </location>
</feature>
<evidence type="ECO:0000259" key="5">
    <source>
        <dbReference type="PROSITE" id="PS50102"/>
    </source>
</evidence>
<reference evidence="6 7" key="1">
    <citation type="submission" date="2017-12" db="EMBL/GenBank/DDBJ databases">
        <title>Genome Sequence of the Amphotericin B-resistant Candida duobushaemulonii strain, B09383.</title>
        <authorList>
            <person name="Chow N.A."/>
            <person name="Gade L."/>
            <person name="Batra D."/>
            <person name="Rowe L.A."/>
            <person name="Loparev V.N."/>
            <person name="Litvintseva A.P."/>
        </authorList>
    </citation>
    <scope>NUCLEOTIDE SEQUENCE [LARGE SCALE GENOMIC DNA]</scope>
    <source>
        <strain evidence="6 7">B09383</strain>
    </source>
</reference>
<dbReference type="GeneID" id="37005278"/>
<dbReference type="PANTHER" id="PTHR45735:SF2">
    <property type="entry name" value="CLEAVAGE STIMULATION FACTOR SUBUNIT 2"/>
    <property type="match status" value="1"/>
</dbReference>
<dbReference type="VEuPathDB" id="FungiDB:CXQ87_005280"/>
<dbReference type="InterPro" id="IPR000504">
    <property type="entry name" value="RRM_dom"/>
</dbReference>
<dbReference type="SUPFAM" id="SSF54928">
    <property type="entry name" value="RNA-binding domain, RBD"/>
    <property type="match status" value="1"/>
</dbReference>
<dbReference type="Pfam" id="PF00076">
    <property type="entry name" value="RRM_1"/>
    <property type="match status" value="1"/>
</dbReference>
<dbReference type="CDD" id="cd00590">
    <property type="entry name" value="RRM_SF"/>
    <property type="match status" value="1"/>
</dbReference>
<feature type="region of interest" description="Disordered" evidence="4">
    <location>
        <begin position="127"/>
        <end position="175"/>
    </location>
</feature>
<feature type="compositionally biased region" description="Low complexity" evidence="4">
    <location>
        <begin position="283"/>
        <end position="313"/>
    </location>
</feature>
<name>A0A2V1ADR7_9ASCO</name>
<feature type="compositionally biased region" description="Pro residues" evidence="4">
    <location>
        <begin position="154"/>
        <end position="163"/>
    </location>
</feature>
<feature type="domain" description="RRM" evidence="5">
    <location>
        <begin position="17"/>
        <end position="100"/>
    </location>
</feature>
<dbReference type="Proteomes" id="UP000244406">
    <property type="component" value="Unassembled WGS sequence"/>
</dbReference>
<dbReference type="InterPro" id="IPR038192">
    <property type="entry name" value="CSTF_C_sf"/>
</dbReference>
<dbReference type="GO" id="GO:0005847">
    <property type="term" value="C:mRNA cleavage and polyadenylation specificity factor complex"/>
    <property type="evidence" value="ECO:0007669"/>
    <property type="project" value="TreeGrafter"/>
</dbReference>
<dbReference type="AlphaFoldDB" id="A0A2V1ADR7"/>
<protein>
    <recommendedName>
        <fullName evidence="5">RRM domain-containing protein</fullName>
    </recommendedName>
</protein>
<dbReference type="InterPro" id="IPR025742">
    <property type="entry name" value="CSTF2_hinge"/>
</dbReference>
<dbReference type="InterPro" id="IPR026896">
    <property type="entry name" value="CSTF_C"/>
</dbReference>
<proteinExistence type="predicted"/>
<gene>
    <name evidence="6" type="ORF">CXQ87_005280</name>
</gene>
<keyword evidence="7" id="KW-1185">Reference proteome</keyword>
<evidence type="ECO:0000256" key="3">
    <source>
        <dbReference type="PROSITE-ProRule" id="PRU00176"/>
    </source>
</evidence>
<dbReference type="Gene3D" id="1.25.40.630">
    <property type="match status" value="1"/>
</dbReference>
<dbReference type="Gene3D" id="1.10.20.70">
    <property type="entry name" value="Transcription termination and cleavage factor, C-terminal domain"/>
    <property type="match status" value="1"/>
</dbReference>
<dbReference type="InterPro" id="IPR012677">
    <property type="entry name" value="Nucleotide-bd_a/b_plait_sf"/>
</dbReference>
<evidence type="ECO:0000256" key="2">
    <source>
        <dbReference type="ARBA" id="ARBA00023242"/>
    </source>
</evidence>
<accession>A0A2V1ADR7</accession>
<comment type="subcellular location">
    <subcellularLocation>
        <location evidence="1">Nucleus</location>
    </subcellularLocation>
</comment>
<dbReference type="SMART" id="SM00360">
    <property type="entry name" value="RRM"/>
    <property type="match status" value="1"/>
</dbReference>
<dbReference type="GO" id="GO:0003729">
    <property type="term" value="F:mRNA binding"/>
    <property type="evidence" value="ECO:0007669"/>
    <property type="project" value="TreeGrafter"/>
</dbReference>
<dbReference type="PROSITE" id="PS50102">
    <property type="entry name" value="RRM"/>
    <property type="match status" value="1"/>
</dbReference>
<dbReference type="GO" id="GO:0031124">
    <property type="term" value="P:mRNA 3'-end processing"/>
    <property type="evidence" value="ECO:0007669"/>
    <property type="project" value="InterPro"/>
</dbReference>
<dbReference type="PANTHER" id="PTHR45735">
    <property type="entry name" value="CLEAVAGE STIMULATION FACTOR SUBUNIT 2"/>
    <property type="match status" value="1"/>
</dbReference>
<evidence type="ECO:0000256" key="4">
    <source>
        <dbReference type="SAM" id="MobiDB-lite"/>
    </source>
</evidence>
<evidence type="ECO:0000313" key="6">
    <source>
        <dbReference type="EMBL" id="PVH15001.1"/>
    </source>
</evidence>
<feature type="compositionally biased region" description="Low complexity" evidence="4">
    <location>
        <begin position="323"/>
        <end position="334"/>
    </location>
</feature>
<organism evidence="6 7">
    <name type="scientific">Candidozyma duobushaemuli</name>
    <dbReference type="NCBI Taxonomy" id="1231522"/>
    <lineage>
        <taxon>Eukaryota</taxon>
        <taxon>Fungi</taxon>
        <taxon>Dikarya</taxon>
        <taxon>Ascomycota</taxon>
        <taxon>Saccharomycotina</taxon>
        <taxon>Pichiomycetes</taxon>
        <taxon>Metschnikowiaceae</taxon>
        <taxon>Candidozyma</taxon>
    </lineage>
</organism>
<dbReference type="Gene3D" id="3.30.70.330">
    <property type="match status" value="1"/>
</dbReference>
<evidence type="ECO:0000256" key="1">
    <source>
        <dbReference type="ARBA" id="ARBA00004123"/>
    </source>
</evidence>
<sequence>MNRRAGSPPQGNPGQSSILYLGSIPFEWSEDQLQAVVTSQANVLDVRLGFDHIGKNKGYAFVEFESPQEAQKAVATLSQAKINVPDGRPARRLRFESSKEGFRTGNNTNKQPLPYIPANMPPYFELPGGLPARPASGLPPVPGMPQRPNAHQPSPGPQLPPVPGSNGPQFANMANQNGAQLPDHLLRASQTLSTPAQIPLETPDKINETLSSIPPAQLIELIANLKTLLAGNNSARAAEVFNLSPNLAAAAAQALLLMGFVDEEVIQESMKSASSTPQPQQPAPAYNQQQQYQQGYGQPPQGYNLGGYNQPSASLPPPPPRPQSQYPQQQQQPPTKWGNLPLSTQMKLGALPPDQADLVAQVLSLPPDQISSLPPEKQTMVAGIRQQYM</sequence>
<dbReference type="EMBL" id="PKFP01000002">
    <property type="protein sequence ID" value="PVH15001.1"/>
    <property type="molecule type" value="Genomic_DNA"/>
</dbReference>
<comment type="caution">
    <text evidence="6">The sequence shown here is derived from an EMBL/GenBank/DDBJ whole genome shotgun (WGS) entry which is preliminary data.</text>
</comment>
<dbReference type="Pfam" id="PF14327">
    <property type="entry name" value="CSTF2_hinge"/>
    <property type="match status" value="1"/>
</dbReference>